<dbReference type="Pfam" id="PF17921">
    <property type="entry name" value="Integrase_H2C2"/>
    <property type="match status" value="1"/>
</dbReference>
<dbReference type="Proteomes" id="UP001418222">
    <property type="component" value="Unassembled WGS sequence"/>
</dbReference>
<comment type="caution">
    <text evidence="2">The sequence shown here is derived from an EMBL/GenBank/DDBJ whole genome shotgun (WGS) entry which is preliminary data.</text>
</comment>
<dbReference type="InterPro" id="IPR041588">
    <property type="entry name" value="Integrase_H2C2"/>
</dbReference>
<organism evidence="2 3">
    <name type="scientific">Platanthera zijinensis</name>
    <dbReference type="NCBI Taxonomy" id="2320716"/>
    <lineage>
        <taxon>Eukaryota</taxon>
        <taxon>Viridiplantae</taxon>
        <taxon>Streptophyta</taxon>
        <taxon>Embryophyta</taxon>
        <taxon>Tracheophyta</taxon>
        <taxon>Spermatophyta</taxon>
        <taxon>Magnoliopsida</taxon>
        <taxon>Liliopsida</taxon>
        <taxon>Asparagales</taxon>
        <taxon>Orchidaceae</taxon>
        <taxon>Orchidoideae</taxon>
        <taxon>Orchideae</taxon>
        <taxon>Orchidinae</taxon>
        <taxon>Platanthera</taxon>
    </lineage>
</organism>
<accession>A0AAP0FZH6</accession>
<gene>
    <name evidence="2" type="ORF">KSP39_PZI017669</name>
</gene>
<proteinExistence type="predicted"/>
<evidence type="ECO:0000259" key="1">
    <source>
        <dbReference type="Pfam" id="PF17921"/>
    </source>
</evidence>
<evidence type="ECO:0000313" key="2">
    <source>
        <dbReference type="EMBL" id="KAK8928229.1"/>
    </source>
</evidence>
<dbReference type="Gene3D" id="1.10.340.70">
    <property type="match status" value="1"/>
</dbReference>
<sequence>MPCQKINKAEESWTTPLIAYLKNQQLPEDHKEARRLRMRAATFTFMGEELYKRSFAGPYLKCLSEEDAEYALREVHGGVCDEHLGWKAFARKILRQGFYWPTMKKEAMEFIQKCKSCQVHANVPRQPLVALTSLQGAWPFA</sequence>
<name>A0AAP0FZH6_9ASPA</name>
<dbReference type="PANTHER" id="PTHR48475:SF2">
    <property type="entry name" value="RIBONUCLEASE H"/>
    <property type="match status" value="1"/>
</dbReference>
<reference evidence="2 3" key="1">
    <citation type="journal article" date="2022" name="Nat. Plants">
        <title>Genomes of leafy and leafless Platanthera orchids illuminate the evolution of mycoheterotrophy.</title>
        <authorList>
            <person name="Li M.H."/>
            <person name="Liu K.W."/>
            <person name="Li Z."/>
            <person name="Lu H.C."/>
            <person name="Ye Q.L."/>
            <person name="Zhang D."/>
            <person name="Wang J.Y."/>
            <person name="Li Y.F."/>
            <person name="Zhong Z.M."/>
            <person name="Liu X."/>
            <person name="Yu X."/>
            <person name="Liu D.K."/>
            <person name="Tu X.D."/>
            <person name="Liu B."/>
            <person name="Hao Y."/>
            <person name="Liao X.Y."/>
            <person name="Jiang Y.T."/>
            <person name="Sun W.H."/>
            <person name="Chen J."/>
            <person name="Chen Y.Q."/>
            <person name="Ai Y."/>
            <person name="Zhai J.W."/>
            <person name="Wu S.S."/>
            <person name="Zhou Z."/>
            <person name="Hsiao Y.Y."/>
            <person name="Wu W.L."/>
            <person name="Chen Y.Y."/>
            <person name="Lin Y.F."/>
            <person name="Hsu J.L."/>
            <person name="Li C.Y."/>
            <person name="Wang Z.W."/>
            <person name="Zhao X."/>
            <person name="Zhong W.Y."/>
            <person name="Ma X.K."/>
            <person name="Ma L."/>
            <person name="Huang J."/>
            <person name="Chen G.Z."/>
            <person name="Huang M.Z."/>
            <person name="Huang L."/>
            <person name="Peng D.H."/>
            <person name="Luo Y.B."/>
            <person name="Zou S.Q."/>
            <person name="Chen S.P."/>
            <person name="Lan S."/>
            <person name="Tsai W.C."/>
            <person name="Van de Peer Y."/>
            <person name="Liu Z.J."/>
        </authorList>
    </citation>
    <scope>NUCLEOTIDE SEQUENCE [LARGE SCALE GENOMIC DNA]</scope>
    <source>
        <strain evidence="2">Lor287</strain>
    </source>
</reference>
<evidence type="ECO:0000313" key="3">
    <source>
        <dbReference type="Proteomes" id="UP001418222"/>
    </source>
</evidence>
<dbReference type="PANTHER" id="PTHR48475">
    <property type="entry name" value="RIBONUCLEASE H"/>
    <property type="match status" value="1"/>
</dbReference>
<dbReference type="AlphaFoldDB" id="A0AAP0FZH6"/>
<feature type="domain" description="Integrase zinc-binding" evidence="1">
    <location>
        <begin position="70"/>
        <end position="120"/>
    </location>
</feature>
<keyword evidence="3" id="KW-1185">Reference proteome</keyword>
<protein>
    <recommendedName>
        <fullName evidence="1">Integrase zinc-binding domain-containing protein</fullName>
    </recommendedName>
</protein>
<dbReference type="EMBL" id="JBBWWQ010000015">
    <property type="protein sequence ID" value="KAK8928229.1"/>
    <property type="molecule type" value="Genomic_DNA"/>
</dbReference>